<keyword evidence="2" id="KW-1185">Reference proteome</keyword>
<sequence length="171" mass="19324">MKWMDAGSRLHLQAEADGLEGWEFVLEKPGEWLLLSAVWLPFSGLAVMNLFSEYGSLRDGLLWMIPTVCGLHRLWSGWCGLRKVRYSEEKQRLAVYMWRFGWQVAGVYAVADFCGIYASGGLSGGEVWLKGKDDRGNVMIGWSGNSKQLKQQLLQMMDEFGKATGLPILER</sequence>
<accession>V7IFX8</accession>
<gene>
    <name evidence="1" type="ORF">HMPREF1177_00472</name>
</gene>
<dbReference type="Proteomes" id="UP000018554">
    <property type="component" value="Unassembled WGS sequence"/>
</dbReference>
<protein>
    <submittedName>
        <fullName evidence="1">Uncharacterized protein</fullName>
    </submittedName>
</protein>
<organism evidence="1 2">
    <name type="scientific">Eikenella corrodens CC92I</name>
    <dbReference type="NCBI Taxonomy" id="1073362"/>
    <lineage>
        <taxon>Bacteria</taxon>
        <taxon>Pseudomonadati</taxon>
        <taxon>Pseudomonadota</taxon>
        <taxon>Betaproteobacteria</taxon>
        <taxon>Neisseriales</taxon>
        <taxon>Neisseriaceae</taxon>
        <taxon>Eikenella</taxon>
    </lineage>
</organism>
<evidence type="ECO:0000313" key="2">
    <source>
        <dbReference type="Proteomes" id="UP000018554"/>
    </source>
</evidence>
<name>V7IFX8_EIKCO</name>
<dbReference type="EMBL" id="AZGQ01000002">
    <property type="protein sequence ID" value="ETA84176.1"/>
    <property type="molecule type" value="Genomic_DNA"/>
</dbReference>
<evidence type="ECO:0000313" key="1">
    <source>
        <dbReference type="EMBL" id="ETA84176.1"/>
    </source>
</evidence>
<dbReference type="HOGENOM" id="CLU_1560540_0_0_4"/>
<dbReference type="AlphaFoldDB" id="V7IFX8"/>
<dbReference type="RefSeq" id="WP_023886599.1">
    <property type="nucleotide sequence ID" value="NZ_KI635562.1"/>
</dbReference>
<dbReference type="PATRIC" id="fig|1073362.3.peg.537"/>
<proteinExistence type="predicted"/>
<reference evidence="1 2" key="1">
    <citation type="submission" date="2013-11" db="EMBL/GenBank/DDBJ databases">
        <title>The Genome Sequence of Eikenella corrodens CC92I.</title>
        <authorList>
            <consortium name="The Broad Institute Genomics Platform"/>
            <person name="Earl A."/>
            <person name="Allen-Vercoe E."/>
            <person name="Daigneault M."/>
            <person name="Young S.K."/>
            <person name="Zeng Q."/>
            <person name="Gargeya S."/>
            <person name="Fitzgerald M."/>
            <person name="Abouelleil A."/>
            <person name="Alvarado L."/>
            <person name="Chapman S.B."/>
            <person name="Gainer-Dewar J."/>
            <person name="Goldberg J."/>
            <person name="Griggs A."/>
            <person name="Gujja S."/>
            <person name="Hansen M."/>
            <person name="Howarth C."/>
            <person name="Imamovic A."/>
            <person name="Ireland A."/>
            <person name="Larimer J."/>
            <person name="McCowan C."/>
            <person name="Murphy C."/>
            <person name="Pearson M."/>
            <person name="Poon T.W."/>
            <person name="Priest M."/>
            <person name="Roberts A."/>
            <person name="Saif S."/>
            <person name="Shea T."/>
            <person name="Sykes S."/>
            <person name="Wortman J."/>
            <person name="Nusbaum C."/>
            <person name="Birren B."/>
        </authorList>
    </citation>
    <scope>NUCLEOTIDE SEQUENCE [LARGE SCALE GENOMIC DNA]</scope>
    <source>
        <strain evidence="1 2">CC92I</strain>
    </source>
</reference>
<comment type="caution">
    <text evidence="1">The sequence shown here is derived from an EMBL/GenBank/DDBJ whole genome shotgun (WGS) entry which is preliminary data.</text>
</comment>